<keyword evidence="1" id="KW-0175">Coiled coil</keyword>
<name>A0A6P7HIA6_DIAVI</name>
<organism evidence="3">
    <name type="scientific">Diabrotica virgifera virgifera</name>
    <name type="common">western corn rootworm</name>
    <dbReference type="NCBI Taxonomy" id="50390"/>
    <lineage>
        <taxon>Eukaryota</taxon>
        <taxon>Metazoa</taxon>
        <taxon>Ecdysozoa</taxon>
        <taxon>Arthropoda</taxon>
        <taxon>Hexapoda</taxon>
        <taxon>Insecta</taxon>
        <taxon>Pterygota</taxon>
        <taxon>Neoptera</taxon>
        <taxon>Endopterygota</taxon>
        <taxon>Coleoptera</taxon>
        <taxon>Polyphaga</taxon>
        <taxon>Cucujiformia</taxon>
        <taxon>Chrysomeloidea</taxon>
        <taxon>Chrysomelidae</taxon>
        <taxon>Galerucinae</taxon>
        <taxon>Diabroticina</taxon>
        <taxon>Diabroticites</taxon>
        <taxon>Diabrotica</taxon>
    </lineage>
</organism>
<feature type="compositionally biased region" description="Polar residues" evidence="2">
    <location>
        <begin position="26"/>
        <end position="39"/>
    </location>
</feature>
<dbReference type="RefSeq" id="XP_028155365.1">
    <property type="nucleotide sequence ID" value="XM_028299564.1"/>
</dbReference>
<sequence length="221" mass="25228">MRIAGVDKLNTEKNEKREERLLKLSIPSTSSQKIDSNSCRGEPESEISSSEEDFTKDEDFKWSYSLEEPQEKNSLTKTSNQLRVALPNVAQIADMTGASNRTVAKIATATLEDFGLVTSDNLINVVDKNKVRRELQKRRKHLQENATKQRKDIEAIYFDGRKDQTMKLVEGRRNIEQEEHVALLEEPGSKYFGHLLINPPANAANIAKHSEKYFILYEGKF</sequence>
<dbReference type="AlphaFoldDB" id="A0A6P7HIA6"/>
<feature type="compositionally biased region" description="Basic and acidic residues" evidence="2">
    <location>
        <begin position="9"/>
        <end position="22"/>
    </location>
</feature>
<feature type="coiled-coil region" evidence="1">
    <location>
        <begin position="125"/>
        <end position="152"/>
    </location>
</feature>
<evidence type="ECO:0000256" key="1">
    <source>
        <dbReference type="SAM" id="Coils"/>
    </source>
</evidence>
<dbReference type="InParanoid" id="A0A6P7HIA6"/>
<evidence type="ECO:0000256" key="2">
    <source>
        <dbReference type="SAM" id="MobiDB-lite"/>
    </source>
</evidence>
<proteinExistence type="predicted"/>
<protein>
    <submittedName>
        <fullName evidence="3">Uncharacterized protein LOC114349177</fullName>
    </submittedName>
</protein>
<accession>A0A6P7HIA6</accession>
<feature type="non-terminal residue" evidence="3">
    <location>
        <position position="221"/>
    </location>
</feature>
<gene>
    <name evidence="3" type="primary">LOC114349177</name>
</gene>
<reference evidence="3" key="1">
    <citation type="submission" date="2025-08" db="UniProtKB">
        <authorList>
            <consortium name="RefSeq"/>
        </authorList>
    </citation>
    <scope>IDENTIFICATION</scope>
    <source>
        <tissue evidence="3">Whole insect</tissue>
    </source>
</reference>
<feature type="region of interest" description="Disordered" evidence="2">
    <location>
        <begin position="1"/>
        <end position="54"/>
    </location>
</feature>
<evidence type="ECO:0000313" key="3">
    <source>
        <dbReference type="RefSeq" id="XP_028155365.1"/>
    </source>
</evidence>